<reference evidence="2 3" key="1">
    <citation type="submission" date="2022-01" db="EMBL/GenBank/DDBJ databases">
        <authorList>
            <person name="Xiong W."/>
            <person name="Schranz E."/>
        </authorList>
    </citation>
    <scope>NUCLEOTIDE SEQUENCE [LARGE SCALE GENOMIC DNA]</scope>
</reference>
<evidence type="ECO:0000256" key="1">
    <source>
        <dbReference type="SAM" id="MobiDB-lite"/>
    </source>
</evidence>
<sequence length="260" mass="29519">MLAFSLATAYELAFDLLCKCKLKVKCLSLKKSNNKCKIMDDKIAAFTIFTLFLFTVSAARFPVAPPATNPSAVEHASKLANTSCESLASAGSNIRLPGEKSKSDSDESTANNPLPEPEKTTNDLTQGTNFSRFHPINRHFRGKPPLGPKQIGKHRRPYRKSVTQNRIPRNDEITSRKSDNSIPESFPGEVPLNMLKMKHHYGSRRHHNQPRNNNDNVMKTKIVFDREKLKSLMRQHRQKKVDDGTGFMKNIRKFLKHTFD</sequence>
<accession>A0AAU9M275</accession>
<protein>
    <submittedName>
        <fullName evidence="2">Uncharacterized protein</fullName>
    </submittedName>
</protein>
<dbReference type="AlphaFoldDB" id="A0AAU9M275"/>
<feature type="region of interest" description="Disordered" evidence="1">
    <location>
        <begin position="91"/>
        <end position="189"/>
    </location>
</feature>
<feature type="compositionally biased region" description="Basic and acidic residues" evidence="1">
    <location>
        <begin position="168"/>
        <end position="179"/>
    </location>
</feature>
<evidence type="ECO:0000313" key="2">
    <source>
        <dbReference type="EMBL" id="CAH1420119.1"/>
    </source>
</evidence>
<proteinExistence type="predicted"/>
<dbReference type="EMBL" id="CAKMRJ010000820">
    <property type="protein sequence ID" value="CAH1420119.1"/>
    <property type="molecule type" value="Genomic_DNA"/>
</dbReference>
<evidence type="ECO:0000313" key="3">
    <source>
        <dbReference type="Proteomes" id="UP001157418"/>
    </source>
</evidence>
<dbReference type="Proteomes" id="UP001157418">
    <property type="component" value="Unassembled WGS sequence"/>
</dbReference>
<comment type="caution">
    <text evidence="2">The sequence shown here is derived from an EMBL/GenBank/DDBJ whole genome shotgun (WGS) entry which is preliminary data.</text>
</comment>
<feature type="compositionally biased region" description="Polar residues" evidence="1">
    <location>
        <begin position="122"/>
        <end position="131"/>
    </location>
</feature>
<organism evidence="2 3">
    <name type="scientific">Lactuca virosa</name>
    <dbReference type="NCBI Taxonomy" id="75947"/>
    <lineage>
        <taxon>Eukaryota</taxon>
        <taxon>Viridiplantae</taxon>
        <taxon>Streptophyta</taxon>
        <taxon>Embryophyta</taxon>
        <taxon>Tracheophyta</taxon>
        <taxon>Spermatophyta</taxon>
        <taxon>Magnoliopsida</taxon>
        <taxon>eudicotyledons</taxon>
        <taxon>Gunneridae</taxon>
        <taxon>Pentapetalae</taxon>
        <taxon>asterids</taxon>
        <taxon>campanulids</taxon>
        <taxon>Asterales</taxon>
        <taxon>Asteraceae</taxon>
        <taxon>Cichorioideae</taxon>
        <taxon>Cichorieae</taxon>
        <taxon>Lactucinae</taxon>
        <taxon>Lactuca</taxon>
    </lineage>
</organism>
<keyword evidence="3" id="KW-1185">Reference proteome</keyword>
<name>A0AAU9M275_9ASTR</name>
<gene>
    <name evidence="2" type="ORF">LVIROSA_LOCUS7611</name>
</gene>